<feature type="domain" description="Thiamine pyrophosphate enzyme TPP-binding" evidence="5">
    <location>
        <begin position="412"/>
        <end position="552"/>
    </location>
</feature>
<evidence type="ECO:0000256" key="2">
    <source>
        <dbReference type="ARBA" id="ARBA00023052"/>
    </source>
</evidence>
<reference evidence="8" key="1">
    <citation type="submission" date="2016-10" db="EMBL/GenBank/DDBJ databases">
        <authorList>
            <person name="Varghese N."/>
            <person name="Submissions S."/>
        </authorList>
    </citation>
    <scope>NUCLEOTIDE SEQUENCE [LARGE SCALE GENOMIC DNA]</scope>
    <source>
        <strain evidence="8">DC30,IBRC 10041,KCTC 4046</strain>
    </source>
</reference>
<dbReference type="GO" id="GO:0005948">
    <property type="term" value="C:acetolactate synthase complex"/>
    <property type="evidence" value="ECO:0007669"/>
    <property type="project" value="TreeGrafter"/>
</dbReference>
<dbReference type="GO" id="GO:0009097">
    <property type="term" value="P:isoleucine biosynthetic process"/>
    <property type="evidence" value="ECO:0007669"/>
    <property type="project" value="TreeGrafter"/>
</dbReference>
<proteinExistence type="inferred from homology"/>
<dbReference type="GO" id="GO:0050660">
    <property type="term" value="F:flavin adenine dinucleotide binding"/>
    <property type="evidence" value="ECO:0007669"/>
    <property type="project" value="TreeGrafter"/>
</dbReference>
<dbReference type="Pfam" id="PF02775">
    <property type="entry name" value="TPP_enzyme_C"/>
    <property type="match status" value="1"/>
</dbReference>
<evidence type="ECO:0000259" key="4">
    <source>
        <dbReference type="Pfam" id="PF00205"/>
    </source>
</evidence>
<accession>A0A1H3E6G8</accession>
<dbReference type="Proteomes" id="UP000199079">
    <property type="component" value="Unassembled WGS sequence"/>
</dbReference>
<dbReference type="GO" id="GO:0044272">
    <property type="term" value="P:sulfur compound biosynthetic process"/>
    <property type="evidence" value="ECO:0007669"/>
    <property type="project" value="UniProtKB-ARBA"/>
</dbReference>
<evidence type="ECO:0000256" key="3">
    <source>
        <dbReference type="RuleBase" id="RU362132"/>
    </source>
</evidence>
<evidence type="ECO:0000259" key="6">
    <source>
        <dbReference type="Pfam" id="PF02776"/>
    </source>
</evidence>
<dbReference type="InterPro" id="IPR012001">
    <property type="entry name" value="Thiamin_PyroP_enz_TPP-bd_dom"/>
</dbReference>
<dbReference type="Gene3D" id="3.40.50.970">
    <property type="match status" value="2"/>
</dbReference>
<dbReference type="GO" id="GO:0030976">
    <property type="term" value="F:thiamine pyrophosphate binding"/>
    <property type="evidence" value="ECO:0007669"/>
    <property type="project" value="InterPro"/>
</dbReference>
<dbReference type="Gene3D" id="3.40.50.1220">
    <property type="entry name" value="TPP-binding domain"/>
    <property type="match status" value="1"/>
</dbReference>
<dbReference type="RefSeq" id="WP_092730397.1">
    <property type="nucleotide sequence ID" value="NZ_FNPC01000001.1"/>
</dbReference>
<gene>
    <name evidence="7" type="ORF">SAMN05216564_101306</name>
</gene>
<dbReference type="CDD" id="cd07035">
    <property type="entry name" value="TPP_PYR_POX_like"/>
    <property type="match status" value="1"/>
</dbReference>
<dbReference type="GO" id="GO:0000287">
    <property type="term" value="F:magnesium ion binding"/>
    <property type="evidence" value="ECO:0007669"/>
    <property type="project" value="InterPro"/>
</dbReference>
<organism evidence="7 8">
    <name type="scientific">Halopenitus persicus</name>
    <dbReference type="NCBI Taxonomy" id="1048396"/>
    <lineage>
        <taxon>Archaea</taxon>
        <taxon>Methanobacteriati</taxon>
        <taxon>Methanobacteriota</taxon>
        <taxon>Stenosarchaea group</taxon>
        <taxon>Halobacteria</taxon>
        <taxon>Halobacteriales</taxon>
        <taxon>Haloferacaceae</taxon>
        <taxon>Halopenitus</taxon>
    </lineage>
</organism>
<evidence type="ECO:0000256" key="1">
    <source>
        <dbReference type="ARBA" id="ARBA00007812"/>
    </source>
</evidence>
<feature type="domain" description="Thiamine pyrophosphate enzyme central" evidence="4">
    <location>
        <begin position="200"/>
        <end position="336"/>
    </location>
</feature>
<feature type="domain" description="Thiamine pyrophosphate enzyme N-terminal TPP-binding" evidence="6">
    <location>
        <begin position="6"/>
        <end position="119"/>
    </location>
</feature>
<dbReference type="InterPro" id="IPR045229">
    <property type="entry name" value="TPP_enz"/>
</dbReference>
<dbReference type="AlphaFoldDB" id="A0A1H3E6G8"/>
<dbReference type="GO" id="GO:0009099">
    <property type="term" value="P:L-valine biosynthetic process"/>
    <property type="evidence" value="ECO:0007669"/>
    <property type="project" value="TreeGrafter"/>
</dbReference>
<evidence type="ECO:0000313" key="7">
    <source>
        <dbReference type="EMBL" id="SDX74281.1"/>
    </source>
</evidence>
<dbReference type="InterPro" id="IPR029061">
    <property type="entry name" value="THDP-binding"/>
</dbReference>
<evidence type="ECO:0000259" key="5">
    <source>
        <dbReference type="Pfam" id="PF02775"/>
    </source>
</evidence>
<keyword evidence="2 3" id="KW-0786">Thiamine pyrophosphate</keyword>
<dbReference type="PANTHER" id="PTHR18968:SF13">
    <property type="entry name" value="ACETOLACTATE SYNTHASE CATALYTIC SUBUNIT, MITOCHONDRIAL"/>
    <property type="match status" value="1"/>
</dbReference>
<comment type="similarity">
    <text evidence="1 3">Belongs to the TPP enzyme family.</text>
</comment>
<sequence length="556" mass="59654">MSSNYTGSDLVVDALESYGVTHVFGNPGTTEVPLLNALGDSELQYVLGLHEDIAVGMAAGYASTRRYHAHKGDAFPLGVVNLHVAPGLAHGLGNLQNAHQSGVPLLVTAGEHGTSHRHEEPILSGDLVKMAEEYTKWSAVVEDVSALPTMLRRAIRTALTPPTAPVFLGFPIDVMMAETDERPERLGGIPAAGRGDRQQIEAAVRELENATDPVLVLGDQVARTGPRGIEAATTLAAETGMPVYSEMATGEINYPPGDDQWVSFIAPDPDMARVALDSDALVFVGCSTNVPYIPYDEAFVPDDATTIHIGDEAWELGKNEPADIAIVGDPGSVMSEIAGLVDVSEAERERRYGRIPERREEMEPFHPTADVDAPSISKPALAETLATVAPDALVVNESNTSKYPLLTRWPLDPEQFIANKNGGLGYALPAAVGAGIAVSQSGEKRSVIGFIGDGSFLYYPQTMYTAARYGVDVTVVVPNNRNYRILKDGMLEIFGGTDDDYDYVGMDIDPEFDIAENTHSQGVVADSVRDIELLESTLREAVTTDKPALVDVRVED</sequence>
<protein>
    <submittedName>
        <fullName evidence="7">Benzoylformate decarboxylase</fullName>
    </submittedName>
</protein>
<dbReference type="SUPFAM" id="SSF52518">
    <property type="entry name" value="Thiamin diphosphate-binding fold (THDP-binding)"/>
    <property type="match status" value="2"/>
</dbReference>
<dbReference type="GO" id="GO:0003984">
    <property type="term" value="F:acetolactate synthase activity"/>
    <property type="evidence" value="ECO:0007669"/>
    <property type="project" value="TreeGrafter"/>
</dbReference>
<dbReference type="Pfam" id="PF02776">
    <property type="entry name" value="TPP_enzyme_N"/>
    <property type="match status" value="1"/>
</dbReference>
<dbReference type="InterPro" id="IPR029035">
    <property type="entry name" value="DHS-like_NAD/FAD-binding_dom"/>
</dbReference>
<dbReference type="CDD" id="cd02002">
    <property type="entry name" value="TPP_BFDC"/>
    <property type="match status" value="1"/>
</dbReference>
<name>A0A1H3E6G8_9EURY</name>
<dbReference type="OrthoDB" id="6837at2157"/>
<dbReference type="Pfam" id="PF00205">
    <property type="entry name" value="TPP_enzyme_M"/>
    <property type="match status" value="1"/>
</dbReference>
<evidence type="ECO:0000313" key="8">
    <source>
        <dbReference type="Proteomes" id="UP000199079"/>
    </source>
</evidence>
<keyword evidence="8" id="KW-1185">Reference proteome</keyword>
<dbReference type="PANTHER" id="PTHR18968">
    <property type="entry name" value="THIAMINE PYROPHOSPHATE ENZYMES"/>
    <property type="match status" value="1"/>
</dbReference>
<dbReference type="InterPro" id="IPR012000">
    <property type="entry name" value="Thiamin_PyroP_enz_cen_dom"/>
</dbReference>
<dbReference type="EMBL" id="FNPC01000001">
    <property type="protein sequence ID" value="SDX74281.1"/>
    <property type="molecule type" value="Genomic_DNA"/>
</dbReference>
<dbReference type="SUPFAM" id="SSF52467">
    <property type="entry name" value="DHS-like NAD/FAD-binding domain"/>
    <property type="match status" value="1"/>
</dbReference>
<dbReference type="InterPro" id="IPR011766">
    <property type="entry name" value="TPP_enzyme_TPP-bd"/>
</dbReference>